<evidence type="ECO:0000313" key="1">
    <source>
        <dbReference type="EMBL" id="GKT31590.1"/>
    </source>
</evidence>
<proteinExistence type="predicted"/>
<comment type="caution">
    <text evidence="1">The sequence shown here is derived from an EMBL/GenBank/DDBJ whole genome shotgun (WGS) entry which is preliminary data.</text>
</comment>
<protein>
    <submittedName>
        <fullName evidence="1">Uncharacterized protein</fullName>
    </submittedName>
</protein>
<accession>A0ABQ5KGD1</accession>
<dbReference type="EMBL" id="BQXS01009702">
    <property type="protein sequence ID" value="GKT31590.1"/>
    <property type="molecule type" value="Genomic_DNA"/>
</dbReference>
<evidence type="ECO:0000313" key="2">
    <source>
        <dbReference type="Proteomes" id="UP001057375"/>
    </source>
</evidence>
<sequence>MNPMICVVLTTMRSVITKQRAEVIEMRSLNGKIPELGLKSLYIDIGKKFTQYGDKPGVKDSDTELLSLKKRREEHSRLEKSFIASHQDWKKQSLICAKKCGEISKNDGQSLATRLMLGHKPMYTHLKTIKPKEEYDDDSFTESFSDFSESNDIKRSTLGNATHNAMRFRTVDSMLASVKTSKKPQKKTRREKVKLPLLKKKSRVPVIRSRHKKSLVTLPVLPGTIQLCNIARDKNPSSFCLASLPHPRGFIDAMVQRAARLMHEPLDNVQACLFHSLLEKEAEKIQERYSSLASILSLVNSFILIGCKSEGGSIVLGEGGDLMKDVN</sequence>
<dbReference type="Proteomes" id="UP001057375">
    <property type="component" value="Unassembled WGS sequence"/>
</dbReference>
<organism evidence="1 2">
    <name type="scientific">Aduncisulcus paluster</name>
    <dbReference type="NCBI Taxonomy" id="2918883"/>
    <lineage>
        <taxon>Eukaryota</taxon>
        <taxon>Metamonada</taxon>
        <taxon>Carpediemonas-like organisms</taxon>
        <taxon>Aduncisulcus</taxon>
    </lineage>
</organism>
<reference evidence="1" key="1">
    <citation type="submission" date="2022-03" db="EMBL/GenBank/DDBJ databases">
        <title>Draft genome sequence of Aduncisulcus paluster, a free-living microaerophilic Fornicata.</title>
        <authorList>
            <person name="Yuyama I."/>
            <person name="Kume K."/>
            <person name="Tamura T."/>
            <person name="Inagaki Y."/>
            <person name="Hashimoto T."/>
        </authorList>
    </citation>
    <scope>NUCLEOTIDE SEQUENCE</scope>
    <source>
        <strain evidence="1">NY0171</strain>
    </source>
</reference>
<name>A0ABQ5KGD1_9EUKA</name>
<gene>
    <name evidence="1" type="ORF">ADUPG1_005991</name>
</gene>
<keyword evidence="2" id="KW-1185">Reference proteome</keyword>